<gene>
    <name evidence="2" type="ORF">C1645_876957</name>
</gene>
<reference evidence="2 3" key="1">
    <citation type="submission" date="2018-06" db="EMBL/GenBank/DDBJ databases">
        <title>Comparative genomics reveals the genomic features of Rhizophagus irregularis, R. cerebriforme, R. diaphanum and Gigaspora rosea, and their symbiotic lifestyle signature.</title>
        <authorList>
            <person name="Morin E."/>
            <person name="San Clemente H."/>
            <person name="Chen E.C.H."/>
            <person name="De La Providencia I."/>
            <person name="Hainaut M."/>
            <person name="Kuo A."/>
            <person name="Kohler A."/>
            <person name="Murat C."/>
            <person name="Tang N."/>
            <person name="Roy S."/>
            <person name="Loubradou J."/>
            <person name="Henrissat B."/>
            <person name="Grigoriev I.V."/>
            <person name="Corradi N."/>
            <person name="Roux C."/>
            <person name="Martin F.M."/>
        </authorList>
    </citation>
    <scope>NUCLEOTIDE SEQUENCE [LARGE SCALE GENOMIC DNA]</scope>
    <source>
        <strain evidence="2 3">DAOM 227022</strain>
    </source>
</reference>
<dbReference type="EMBL" id="QKYT01000235">
    <property type="protein sequence ID" value="RIA89039.1"/>
    <property type="molecule type" value="Genomic_DNA"/>
</dbReference>
<dbReference type="OrthoDB" id="5979581at2759"/>
<feature type="domain" description="Protein kinase" evidence="1">
    <location>
        <begin position="109"/>
        <end position="349"/>
    </location>
</feature>
<dbReference type="GO" id="GO:0004674">
    <property type="term" value="F:protein serine/threonine kinase activity"/>
    <property type="evidence" value="ECO:0007669"/>
    <property type="project" value="TreeGrafter"/>
</dbReference>
<accession>A0A397SVP0</accession>
<organism evidence="2 3">
    <name type="scientific">Glomus cerebriforme</name>
    <dbReference type="NCBI Taxonomy" id="658196"/>
    <lineage>
        <taxon>Eukaryota</taxon>
        <taxon>Fungi</taxon>
        <taxon>Fungi incertae sedis</taxon>
        <taxon>Mucoromycota</taxon>
        <taxon>Glomeromycotina</taxon>
        <taxon>Glomeromycetes</taxon>
        <taxon>Glomerales</taxon>
        <taxon>Glomeraceae</taxon>
        <taxon>Glomus</taxon>
    </lineage>
</organism>
<proteinExistence type="predicted"/>
<dbReference type="GO" id="GO:0005524">
    <property type="term" value="F:ATP binding"/>
    <property type="evidence" value="ECO:0007669"/>
    <property type="project" value="InterPro"/>
</dbReference>
<evidence type="ECO:0000313" key="3">
    <source>
        <dbReference type="Proteomes" id="UP000265703"/>
    </source>
</evidence>
<keyword evidence="3" id="KW-1185">Reference proteome</keyword>
<protein>
    <submittedName>
        <fullName evidence="2">Kinase-like domain-containing protein</fullName>
    </submittedName>
</protein>
<dbReference type="InterPro" id="IPR000719">
    <property type="entry name" value="Prot_kinase_dom"/>
</dbReference>
<dbReference type="Proteomes" id="UP000265703">
    <property type="component" value="Unassembled WGS sequence"/>
</dbReference>
<name>A0A397SVP0_9GLOM</name>
<evidence type="ECO:0000313" key="2">
    <source>
        <dbReference type="EMBL" id="RIA89039.1"/>
    </source>
</evidence>
<dbReference type="AlphaFoldDB" id="A0A397SVP0"/>
<dbReference type="InterPro" id="IPR011009">
    <property type="entry name" value="Kinase-like_dom_sf"/>
</dbReference>
<keyword evidence="2" id="KW-0808">Transferase</keyword>
<dbReference type="InterPro" id="IPR051681">
    <property type="entry name" value="Ser/Thr_Kinases-Pseudokinases"/>
</dbReference>
<sequence length="416" mass="48917">MEQNYLSDDVFEQIKDFNRRKLTKQQKLLIDKLILNEDLKIRYFYHGLCKECKQPNTGYKWCQSSVEHYQQNFKNWTSENSDVDKFIQESQINAKNHNEKLEWIEYDKFENIEYITKGGFGTIYKANWKDKPSILWSEANQSVALKSLNNSKNITLEFLNEINLHLKMNGDISIIRIYGITKDPKTSNFMMVMDYADNGNLRQTLNSVFNSLSWFYKLDILQDIAYGLNVIHRERLTHRDFHSANEKDDKVYGVLPYVAPEVLRGKKYTQESDVYSFGIIIYEVINGLPPYYDIPHDEFLVLKICQGLRPSFNIKVPQLIVDLFKQCVDAIPSKRPTANYLQKIFRQWWSDIDDDIDSEIYKQKSIEPIDFTKLNINPQDTGKYYDDGHTKDESQKVTTTLYLCLENLTAAILDEN</sequence>
<dbReference type="InterPro" id="IPR001245">
    <property type="entry name" value="Ser-Thr/Tyr_kinase_cat_dom"/>
</dbReference>
<dbReference type="PROSITE" id="PS50011">
    <property type="entry name" value="PROTEIN_KINASE_DOM"/>
    <property type="match status" value="1"/>
</dbReference>
<dbReference type="Gene3D" id="1.10.510.10">
    <property type="entry name" value="Transferase(Phosphotransferase) domain 1"/>
    <property type="match status" value="2"/>
</dbReference>
<comment type="caution">
    <text evidence="2">The sequence shown here is derived from an EMBL/GenBank/DDBJ whole genome shotgun (WGS) entry which is preliminary data.</text>
</comment>
<dbReference type="SUPFAM" id="SSF56112">
    <property type="entry name" value="Protein kinase-like (PK-like)"/>
    <property type="match status" value="1"/>
</dbReference>
<keyword evidence="2" id="KW-0418">Kinase</keyword>
<evidence type="ECO:0000259" key="1">
    <source>
        <dbReference type="PROSITE" id="PS50011"/>
    </source>
</evidence>
<dbReference type="Pfam" id="PF07714">
    <property type="entry name" value="PK_Tyr_Ser-Thr"/>
    <property type="match status" value="2"/>
</dbReference>
<dbReference type="PANTHER" id="PTHR44329">
    <property type="entry name" value="SERINE/THREONINE-PROTEIN KINASE TNNI3K-RELATED"/>
    <property type="match status" value="1"/>
</dbReference>